<evidence type="ECO:0000313" key="3">
    <source>
        <dbReference type="Proteomes" id="UP000077315"/>
    </source>
</evidence>
<proteinExistence type="predicted"/>
<organism evidence="2 3">
    <name type="scientific">Phycomyces blakesleeanus (strain ATCC 8743b / DSM 1359 / FGSC 10004 / NBRC 33097 / NRRL 1555)</name>
    <dbReference type="NCBI Taxonomy" id="763407"/>
    <lineage>
        <taxon>Eukaryota</taxon>
        <taxon>Fungi</taxon>
        <taxon>Fungi incertae sedis</taxon>
        <taxon>Mucoromycota</taxon>
        <taxon>Mucoromycotina</taxon>
        <taxon>Mucoromycetes</taxon>
        <taxon>Mucorales</taxon>
        <taxon>Phycomycetaceae</taxon>
        <taxon>Phycomyces</taxon>
    </lineage>
</organism>
<feature type="compositionally biased region" description="Pro residues" evidence="1">
    <location>
        <begin position="81"/>
        <end position="95"/>
    </location>
</feature>
<dbReference type="InParanoid" id="A0A162NCL5"/>
<feature type="region of interest" description="Disordered" evidence="1">
    <location>
        <begin position="1"/>
        <end position="99"/>
    </location>
</feature>
<evidence type="ECO:0000313" key="2">
    <source>
        <dbReference type="EMBL" id="OAD68124.1"/>
    </source>
</evidence>
<dbReference type="AlphaFoldDB" id="A0A162NCL5"/>
<feature type="region of interest" description="Disordered" evidence="1">
    <location>
        <begin position="228"/>
        <end position="291"/>
    </location>
</feature>
<name>A0A162NCL5_PHYB8</name>
<accession>A0A162NCL5</accession>
<feature type="compositionally biased region" description="Polar residues" evidence="1">
    <location>
        <begin position="17"/>
        <end position="26"/>
    </location>
</feature>
<feature type="compositionally biased region" description="Low complexity" evidence="1">
    <location>
        <begin position="259"/>
        <end position="270"/>
    </location>
</feature>
<evidence type="ECO:0000256" key="1">
    <source>
        <dbReference type="SAM" id="MobiDB-lite"/>
    </source>
</evidence>
<dbReference type="Proteomes" id="UP000077315">
    <property type="component" value="Unassembled WGS sequence"/>
</dbReference>
<dbReference type="GeneID" id="28993455"/>
<feature type="compositionally biased region" description="Low complexity" evidence="1">
    <location>
        <begin position="56"/>
        <end position="80"/>
    </location>
</feature>
<gene>
    <name evidence="2" type="ORF">PHYBLDRAFT_150789</name>
</gene>
<feature type="region of interest" description="Disordered" evidence="1">
    <location>
        <begin position="318"/>
        <end position="350"/>
    </location>
</feature>
<dbReference type="RefSeq" id="XP_018286164.1">
    <property type="nucleotide sequence ID" value="XM_018432549.1"/>
</dbReference>
<dbReference type="VEuPathDB" id="FungiDB:PHYBLDRAFT_150789"/>
<dbReference type="OrthoDB" id="10561737at2759"/>
<protein>
    <submittedName>
        <fullName evidence="2">Uncharacterized protein</fullName>
    </submittedName>
</protein>
<feature type="region of interest" description="Disordered" evidence="1">
    <location>
        <begin position="143"/>
        <end position="179"/>
    </location>
</feature>
<reference evidence="3" key="1">
    <citation type="submission" date="2015-06" db="EMBL/GenBank/DDBJ databases">
        <title>Expansion of signal transduction pathways in fungi by whole-genome duplication.</title>
        <authorList>
            <consortium name="DOE Joint Genome Institute"/>
            <person name="Corrochano L.M."/>
            <person name="Kuo A."/>
            <person name="Marcet-Houben M."/>
            <person name="Polaino S."/>
            <person name="Salamov A."/>
            <person name="Villalobos J.M."/>
            <person name="Alvarez M.I."/>
            <person name="Avalos J."/>
            <person name="Benito E.P."/>
            <person name="Benoit I."/>
            <person name="Burger G."/>
            <person name="Camino L.P."/>
            <person name="Canovas D."/>
            <person name="Cerda-Olmedo E."/>
            <person name="Cheng J.-F."/>
            <person name="Dominguez A."/>
            <person name="Elias M."/>
            <person name="Eslava A.P."/>
            <person name="Glaser F."/>
            <person name="Grimwood J."/>
            <person name="Gutierrez G."/>
            <person name="Heitman J."/>
            <person name="Henrissat B."/>
            <person name="Iturriaga E.A."/>
            <person name="Lang B.F."/>
            <person name="Lavin J.L."/>
            <person name="Lee S."/>
            <person name="Li W."/>
            <person name="Lindquist E."/>
            <person name="Lopez-Garcia S."/>
            <person name="Luque E.M."/>
            <person name="Marcos A.T."/>
            <person name="Martin J."/>
            <person name="McCluskey K."/>
            <person name="Medina H.R."/>
            <person name="Miralles-Duran A."/>
            <person name="Miyazaki A."/>
            <person name="Munoz-Torres E."/>
            <person name="Oguiza J.A."/>
            <person name="Ohm R."/>
            <person name="Olmedo M."/>
            <person name="Orejas M."/>
            <person name="Ortiz-Castellanos L."/>
            <person name="Pisabarro A.G."/>
            <person name="Rodriguez-Romero J."/>
            <person name="Ruiz-Herrera J."/>
            <person name="Ruiz-Vazquez R."/>
            <person name="Sanz C."/>
            <person name="Schackwitz W."/>
            <person name="Schmutz J."/>
            <person name="Shahriari M."/>
            <person name="Shelest E."/>
            <person name="Silva-Franco F."/>
            <person name="Soanes D."/>
            <person name="Syed K."/>
            <person name="Tagua V.G."/>
            <person name="Talbot N.J."/>
            <person name="Thon M."/>
            <person name="De vries R.P."/>
            <person name="Wiebenga A."/>
            <person name="Yadav J.S."/>
            <person name="Braun E.L."/>
            <person name="Baker S."/>
            <person name="Garre V."/>
            <person name="Horwitz B."/>
            <person name="Torres-Martinez S."/>
            <person name="Idnurm A."/>
            <person name="Herrera-Estrella A."/>
            <person name="Gabaldon T."/>
            <person name="Grigoriev I.V."/>
        </authorList>
    </citation>
    <scope>NUCLEOTIDE SEQUENCE [LARGE SCALE GENOMIC DNA]</scope>
    <source>
        <strain evidence="3">NRRL 1555(-)</strain>
    </source>
</reference>
<feature type="compositionally biased region" description="Gly residues" evidence="1">
    <location>
        <begin position="324"/>
        <end position="340"/>
    </location>
</feature>
<dbReference type="EMBL" id="KV440996">
    <property type="protein sequence ID" value="OAD68124.1"/>
    <property type="molecule type" value="Genomic_DNA"/>
</dbReference>
<sequence>MPGLLLSNEPPKKFWKSFSTNKQIPTANDKHKSNKTSSSLKNLFSRRSQSPSIAHPPTQYQQQQQQTQQTKQTQQQQQQPQPQPQPQQPSLPPSSQPRNVNKKASILSFINRSTPLPSQHEPTLPSKNASIFSSLKKVSRFRPKTALGQQQPQPQPHTPPSCTLPHLPKTDSYISKPASTLPAIPLPEIVSPAGTSLMDLPALDRMDFSIESWQTSLIRAINASTGHQDDYDYSNPPTPQTQTQTQTQVPHLPATRPYTATPTSSVSTASGPRKRRAHNPPTVSPQEYNPDYSFKSGFNSVSTFPPVPAPAPSSTYAFNSDFGSGSGPGPGTGPGTGPGSGSIYKPDSGKTSPIVFTKQLVPVKDKSQEGSSLLSAQLRSAQAQSGGGIGLKMTTKAKLEAAAARRKMIKSNYMQEQADAALWETIQLKNGHGDWKLAGTILSDHNRQQHQPFKREHFWGIAGPIHNESNHSTNDIPIW</sequence>
<keyword evidence="3" id="KW-1185">Reference proteome</keyword>